<evidence type="ECO:0000259" key="2">
    <source>
        <dbReference type="PROSITE" id="PS50994"/>
    </source>
</evidence>
<evidence type="ECO:0000256" key="1">
    <source>
        <dbReference type="SAM" id="MobiDB-lite"/>
    </source>
</evidence>
<dbReference type="SUPFAM" id="SSF53098">
    <property type="entry name" value="Ribonuclease H-like"/>
    <property type="match status" value="1"/>
</dbReference>
<comment type="caution">
    <text evidence="3">The sequence shown here is derived from an EMBL/GenBank/DDBJ whole genome shotgun (WGS) entry which is preliminary data.</text>
</comment>
<dbReference type="InterPro" id="IPR036397">
    <property type="entry name" value="RNaseH_sf"/>
</dbReference>
<dbReference type="InterPro" id="IPR012337">
    <property type="entry name" value="RNaseH-like_sf"/>
</dbReference>
<dbReference type="PANTHER" id="PTHR37984:SF15">
    <property type="entry name" value="INTEGRASE CATALYTIC DOMAIN-CONTAINING PROTEIN"/>
    <property type="match status" value="1"/>
</dbReference>
<dbReference type="PROSITE" id="PS50994">
    <property type="entry name" value="INTEGRASE"/>
    <property type="match status" value="1"/>
</dbReference>
<dbReference type="InterPro" id="IPR001584">
    <property type="entry name" value="Integrase_cat-core"/>
</dbReference>
<evidence type="ECO:0000313" key="3">
    <source>
        <dbReference type="EMBL" id="KAJ8890913.1"/>
    </source>
</evidence>
<accession>A0ABQ9I2P4</accession>
<gene>
    <name evidence="3" type="ORF">PR048_010422</name>
</gene>
<sequence>MKHLPDETAETVARTFVFGGILKYGIPDSIITDQGMNFLSELMTQLCQLMHVKKLRTTPGHPQVNGRTECVHRTIAKMLSYYVSSRHDDWDVYLPYHTIGKFTRTQLSPCEVVHGLKKSTPYEHLTVPPAVGNSHVVELARKLCDVWKSVKQHNHAAFLQQAAHYNKKAVNRQYKVGDIVYLSDSALKKNQVKKYQQAWKGLYPPYTGPATLPASETDDQDRPCSRPHKLPPASPPIKKKPGPSATTTPDPASAHTHRKAAKVSPPNSPSTPVRPPIPYSLFCHHQ</sequence>
<organism evidence="3 4">
    <name type="scientific">Dryococelus australis</name>
    <dbReference type="NCBI Taxonomy" id="614101"/>
    <lineage>
        <taxon>Eukaryota</taxon>
        <taxon>Metazoa</taxon>
        <taxon>Ecdysozoa</taxon>
        <taxon>Arthropoda</taxon>
        <taxon>Hexapoda</taxon>
        <taxon>Insecta</taxon>
        <taxon>Pterygota</taxon>
        <taxon>Neoptera</taxon>
        <taxon>Polyneoptera</taxon>
        <taxon>Phasmatodea</taxon>
        <taxon>Verophasmatodea</taxon>
        <taxon>Anareolatae</taxon>
        <taxon>Phasmatidae</taxon>
        <taxon>Eurycanthinae</taxon>
        <taxon>Dryococelus</taxon>
    </lineage>
</organism>
<feature type="compositionally biased region" description="Pro residues" evidence="1">
    <location>
        <begin position="266"/>
        <end position="278"/>
    </location>
</feature>
<proteinExistence type="predicted"/>
<name>A0ABQ9I2P4_9NEOP</name>
<reference evidence="3 4" key="1">
    <citation type="submission" date="2023-02" db="EMBL/GenBank/DDBJ databases">
        <title>LHISI_Scaffold_Assembly.</title>
        <authorList>
            <person name="Stuart O.P."/>
            <person name="Cleave R."/>
            <person name="Magrath M.J.L."/>
            <person name="Mikheyev A.S."/>
        </authorList>
    </citation>
    <scope>NUCLEOTIDE SEQUENCE [LARGE SCALE GENOMIC DNA]</scope>
    <source>
        <strain evidence="3">Daus_M_001</strain>
        <tissue evidence="3">Leg muscle</tissue>
    </source>
</reference>
<evidence type="ECO:0000313" key="4">
    <source>
        <dbReference type="Proteomes" id="UP001159363"/>
    </source>
</evidence>
<dbReference type="EMBL" id="JARBHB010000003">
    <property type="protein sequence ID" value="KAJ8890913.1"/>
    <property type="molecule type" value="Genomic_DNA"/>
</dbReference>
<dbReference type="Proteomes" id="UP001159363">
    <property type="component" value="Chromosome 3"/>
</dbReference>
<dbReference type="PANTHER" id="PTHR37984">
    <property type="entry name" value="PROTEIN CBG26694"/>
    <property type="match status" value="1"/>
</dbReference>
<dbReference type="Gene3D" id="3.30.420.10">
    <property type="entry name" value="Ribonuclease H-like superfamily/Ribonuclease H"/>
    <property type="match status" value="1"/>
</dbReference>
<protein>
    <recommendedName>
        <fullName evidence="2">Integrase catalytic domain-containing protein</fullName>
    </recommendedName>
</protein>
<keyword evidence="4" id="KW-1185">Reference proteome</keyword>
<feature type="domain" description="Integrase catalytic" evidence="2">
    <location>
        <begin position="1"/>
        <end position="129"/>
    </location>
</feature>
<dbReference type="InterPro" id="IPR050951">
    <property type="entry name" value="Retrovirus_Pol_polyprotein"/>
</dbReference>
<feature type="region of interest" description="Disordered" evidence="1">
    <location>
        <begin position="210"/>
        <end position="286"/>
    </location>
</feature>